<keyword evidence="5 6" id="KW-0472">Membrane</keyword>
<feature type="transmembrane region" description="Helical" evidence="6">
    <location>
        <begin position="151"/>
        <end position="170"/>
    </location>
</feature>
<evidence type="ECO:0000313" key="7">
    <source>
        <dbReference type="EMBL" id="MDX8032890.1"/>
    </source>
</evidence>
<proteinExistence type="predicted"/>
<dbReference type="InterPro" id="IPR022791">
    <property type="entry name" value="L-PG_synthase/AglD"/>
</dbReference>
<keyword evidence="8" id="KW-1185">Reference proteome</keyword>
<dbReference type="Pfam" id="PF03706">
    <property type="entry name" value="LPG_synthase_TM"/>
    <property type="match status" value="1"/>
</dbReference>
<keyword evidence="3 6" id="KW-0812">Transmembrane</keyword>
<evidence type="ECO:0000256" key="5">
    <source>
        <dbReference type="ARBA" id="ARBA00023136"/>
    </source>
</evidence>
<name>A0ABU4T462_9PSEU</name>
<keyword evidence="4 6" id="KW-1133">Transmembrane helix</keyword>
<feature type="transmembrane region" description="Helical" evidence="6">
    <location>
        <begin position="227"/>
        <end position="248"/>
    </location>
</feature>
<evidence type="ECO:0000256" key="3">
    <source>
        <dbReference type="ARBA" id="ARBA00022692"/>
    </source>
</evidence>
<dbReference type="Proteomes" id="UP001285521">
    <property type="component" value="Unassembled WGS sequence"/>
</dbReference>
<evidence type="ECO:0000256" key="1">
    <source>
        <dbReference type="ARBA" id="ARBA00004651"/>
    </source>
</evidence>
<keyword evidence="2" id="KW-1003">Cell membrane</keyword>
<dbReference type="RefSeq" id="WP_319967915.1">
    <property type="nucleotide sequence ID" value="NZ_JAXAVW010000017.1"/>
</dbReference>
<feature type="transmembrane region" description="Helical" evidence="6">
    <location>
        <begin position="268"/>
        <end position="291"/>
    </location>
</feature>
<dbReference type="PANTHER" id="PTHR40277:SF1">
    <property type="entry name" value="BLL5419 PROTEIN"/>
    <property type="match status" value="1"/>
</dbReference>
<reference evidence="7 8" key="1">
    <citation type="submission" date="2023-11" db="EMBL/GenBank/DDBJ databases">
        <title>Lentzea sokolovensis, sp. nov., Lentzea kristufkii, sp. nov., and Lentzea miocenensis, sp. nov., rare actinobacteria from Sokolov Coal Basin, Miocene lacustrine sediment, Czech Republic.</title>
        <authorList>
            <person name="Lara A."/>
            <person name="Kotroba L."/>
            <person name="Nouioui I."/>
            <person name="Neumann-Schaal M."/>
            <person name="Mast Y."/>
            <person name="Chronakova A."/>
        </authorList>
    </citation>
    <scope>NUCLEOTIDE SEQUENCE [LARGE SCALE GENOMIC DNA]</scope>
    <source>
        <strain evidence="7 8">BCCO 10_0856</strain>
    </source>
</reference>
<accession>A0ABU4T462</accession>
<evidence type="ECO:0000256" key="6">
    <source>
        <dbReference type="SAM" id="Phobius"/>
    </source>
</evidence>
<evidence type="ECO:0000256" key="4">
    <source>
        <dbReference type="ARBA" id="ARBA00022989"/>
    </source>
</evidence>
<feature type="transmembrane region" description="Helical" evidence="6">
    <location>
        <begin position="82"/>
        <end position="101"/>
    </location>
</feature>
<organism evidence="7 8">
    <name type="scientific">Lentzea miocenica</name>
    <dbReference type="NCBI Taxonomy" id="3095431"/>
    <lineage>
        <taxon>Bacteria</taxon>
        <taxon>Bacillati</taxon>
        <taxon>Actinomycetota</taxon>
        <taxon>Actinomycetes</taxon>
        <taxon>Pseudonocardiales</taxon>
        <taxon>Pseudonocardiaceae</taxon>
        <taxon>Lentzea</taxon>
    </lineage>
</organism>
<feature type="transmembrane region" description="Helical" evidence="6">
    <location>
        <begin position="190"/>
        <end position="215"/>
    </location>
</feature>
<sequence length="322" mass="33575">MKRLWPWLRLLMAVAILVGLGLRLGTGAFLDGLRAIDAFSVAAALAIGFATTLLSAGRWVLVARRLGLSLTMRSAVSDYYRALLVNAVLPAGVLGDVHRAVNHGRESGDVGRGVRAVFFERFAGQMVLIGIGLAVLLVHPAPGLDLELSNTTVGLVLAGLVVAAVVGWQLKPVRRVLVNTLADGIRLLSLKTWPAVLGLSAATVAGYVAMFVVAARAAGSDATITQLAPVVVLALLIMAIPVNIGGFGPREAFLAVAFGAAGLGAQQGFTTGIVYGVLALIASLPGAVVLFTSRRRAARTEQVEVVAERLGQPREQELALAR</sequence>
<protein>
    <submittedName>
        <fullName evidence="7">Lysylphosphatidylglycerol synthase transmembrane domain-containing protein</fullName>
    </submittedName>
</protein>
<evidence type="ECO:0000256" key="2">
    <source>
        <dbReference type="ARBA" id="ARBA00022475"/>
    </source>
</evidence>
<reference evidence="7 8" key="2">
    <citation type="submission" date="2023-11" db="EMBL/GenBank/DDBJ databases">
        <authorList>
            <person name="Lara A.C."/>
            <person name="Chronakova A."/>
        </authorList>
    </citation>
    <scope>NUCLEOTIDE SEQUENCE [LARGE SCALE GENOMIC DNA]</scope>
    <source>
        <strain evidence="7 8">BCCO 10_0856</strain>
    </source>
</reference>
<evidence type="ECO:0000313" key="8">
    <source>
        <dbReference type="Proteomes" id="UP001285521"/>
    </source>
</evidence>
<comment type="subcellular location">
    <subcellularLocation>
        <location evidence="1">Cell membrane</location>
        <topology evidence="1">Multi-pass membrane protein</topology>
    </subcellularLocation>
</comment>
<gene>
    <name evidence="7" type="ORF">SK803_21955</name>
</gene>
<feature type="transmembrane region" description="Helical" evidence="6">
    <location>
        <begin position="41"/>
        <end position="61"/>
    </location>
</feature>
<feature type="transmembrane region" description="Helical" evidence="6">
    <location>
        <begin position="121"/>
        <end position="139"/>
    </location>
</feature>
<dbReference type="EMBL" id="JAXAVW010000017">
    <property type="protein sequence ID" value="MDX8032890.1"/>
    <property type="molecule type" value="Genomic_DNA"/>
</dbReference>
<dbReference type="PANTHER" id="PTHR40277">
    <property type="entry name" value="BLL5419 PROTEIN"/>
    <property type="match status" value="1"/>
</dbReference>
<comment type="caution">
    <text evidence="7">The sequence shown here is derived from an EMBL/GenBank/DDBJ whole genome shotgun (WGS) entry which is preliminary data.</text>
</comment>